<evidence type="ECO:0000256" key="8">
    <source>
        <dbReference type="ARBA" id="ARBA00029447"/>
    </source>
</evidence>
<dbReference type="InterPro" id="IPR029151">
    <property type="entry name" value="Sensor-like_sf"/>
</dbReference>
<proteinExistence type="inferred from homology"/>
<keyword evidence="6 10" id="KW-0472">Membrane</keyword>
<evidence type="ECO:0000256" key="3">
    <source>
        <dbReference type="ARBA" id="ARBA00022500"/>
    </source>
</evidence>
<dbReference type="Gene3D" id="3.30.450.20">
    <property type="entry name" value="PAS domain"/>
    <property type="match status" value="1"/>
</dbReference>
<reference evidence="13 14" key="1">
    <citation type="submission" date="2023-07" db="EMBL/GenBank/DDBJ databases">
        <title>Genomic Encyclopedia of Type Strains, Phase IV (KMG-IV): sequencing the most valuable type-strain genomes for metagenomic binning, comparative biology and taxonomic classification.</title>
        <authorList>
            <person name="Goeker M."/>
        </authorList>
    </citation>
    <scope>NUCLEOTIDE SEQUENCE [LARGE SCALE GENOMIC DNA]</scope>
    <source>
        <strain evidence="13 14">DSM 1400</strain>
    </source>
</reference>
<comment type="similarity">
    <text evidence="8">Belongs to the methyl-accepting chemotaxis (MCP) protein family.</text>
</comment>
<dbReference type="PROSITE" id="PS50885">
    <property type="entry name" value="HAMP"/>
    <property type="match status" value="1"/>
</dbReference>
<dbReference type="InterPro" id="IPR033479">
    <property type="entry name" value="dCache_1"/>
</dbReference>
<dbReference type="InterPro" id="IPR004089">
    <property type="entry name" value="MCPsignal_dom"/>
</dbReference>
<gene>
    <name evidence="13" type="ORF">QOZ93_002617</name>
</gene>
<dbReference type="PROSITE" id="PS50111">
    <property type="entry name" value="CHEMOTAXIS_TRANSDUC_2"/>
    <property type="match status" value="1"/>
</dbReference>
<dbReference type="SUPFAM" id="SSF103190">
    <property type="entry name" value="Sensory domain-like"/>
    <property type="match status" value="1"/>
</dbReference>
<keyword evidence="2" id="KW-1003">Cell membrane</keyword>
<comment type="subcellular location">
    <subcellularLocation>
        <location evidence="1">Cell membrane</location>
        <topology evidence="1">Multi-pass membrane protein</topology>
    </subcellularLocation>
</comment>
<dbReference type="SMART" id="SM00283">
    <property type="entry name" value="MA"/>
    <property type="match status" value="1"/>
</dbReference>
<keyword evidence="3" id="KW-0145">Chemotaxis</keyword>
<feature type="domain" description="Methyl-accepting transducer" evidence="11">
    <location>
        <begin position="391"/>
        <end position="648"/>
    </location>
</feature>
<keyword evidence="4 10" id="KW-0812">Transmembrane</keyword>
<feature type="domain" description="HAMP" evidence="12">
    <location>
        <begin position="317"/>
        <end position="372"/>
    </location>
</feature>
<comment type="caution">
    <text evidence="13">The sequence shown here is derived from an EMBL/GenBank/DDBJ whole genome shotgun (WGS) entry which is preliminary data.</text>
</comment>
<feature type="transmembrane region" description="Helical" evidence="10">
    <location>
        <begin position="298"/>
        <end position="320"/>
    </location>
</feature>
<dbReference type="RefSeq" id="WP_307357112.1">
    <property type="nucleotide sequence ID" value="NZ_BAAACJ010000016.1"/>
</dbReference>
<evidence type="ECO:0000256" key="7">
    <source>
        <dbReference type="ARBA" id="ARBA00023224"/>
    </source>
</evidence>
<dbReference type="EMBL" id="JAUSWN010000031">
    <property type="protein sequence ID" value="MDQ0480867.1"/>
    <property type="molecule type" value="Genomic_DNA"/>
</dbReference>
<evidence type="ECO:0000256" key="10">
    <source>
        <dbReference type="SAM" id="Phobius"/>
    </source>
</evidence>
<organism evidence="13 14">
    <name type="scientific">Hathewaya limosa</name>
    <name type="common">Clostridium limosum</name>
    <dbReference type="NCBI Taxonomy" id="1536"/>
    <lineage>
        <taxon>Bacteria</taxon>
        <taxon>Bacillati</taxon>
        <taxon>Bacillota</taxon>
        <taxon>Clostridia</taxon>
        <taxon>Eubacteriales</taxon>
        <taxon>Clostridiaceae</taxon>
        <taxon>Hathewaya</taxon>
    </lineage>
</organism>
<evidence type="ECO:0000259" key="11">
    <source>
        <dbReference type="PROSITE" id="PS50111"/>
    </source>
</evidence>
<dbReference type="InterPro" id="IPR003660">
    <property type="entry name" value="HAMP_dom"/>
</dbReference>
<keyword evidence="14" id="KW-1185">Reference proteome</keyword>
<sequence>MKNIHLKNSQNSKFYSIKVKLLCCLLPIILITCITLSSLCYFNAKKTLINSSTDLMTELCRNAGEKVDIQLSNTLQELKSIANMSSICNPKVSWNEKSKLLQSNAKVNNFLLLGIANTSGFVTFNNGLYENISDRNYFIQAINGKYYISQPFQNKKDNKLNVAYSIPIKFNDKIIGALIAIESGDNLSKITNQISFLSSGQAFMVDRTGTYIASKNEGLVDKRENTLKSHANDKSYKDFIELEKAMIQGKSGIGTYKFNNVKQYMAYTPIKTTGWSLGVYIPHNDLLSRLNFLKYSCIIITLLILVIISFVIVLFSSIISKKLNSIKSHMETIASGNFSESIDKKLLETKDELGSIFKTMKQSQNSISDMIKSVKSSALDIDANSSNLATISEELSALTQNISSSINEVTSGTTKQSSDLTNILEQLNDFGTELHEIAQHIQQINVMSSNIDEKSKQSNTDMELLIKSIESFNNNFSHFSSNIENMNSDIKTVNEITDLINNIAEQTNLLALNAAIEAARAGESGKGFAVVADEIRILAEKSKESSNNIYNIINNLLTETKSIVSQTKQMNSQLNKQKETIKISKESFNNISKSVEDIVPRISEISSTFEHINENKKTILNSVENLTSISQEISASSEEISASSEELSKSSCDVASSAQILTTRTSEMNSQVNKFKVIE</sequence>
<evidence type="ECO:0000256" key="4">
    <source>
        <dbReference type="ARBA" id="ARBA00022692"/>
    </source>
</evidence>
<feature type="transmembrane region" description="Helical" evidence="10">
    <location>
        <begin position="21"/>
        <end position="44"/>
    </location>
</feature>
<evidence type="ECO:0000256" key="1">
    <source>
        <dbReference type="ARBA" id="ARBA00004651"/>
    </source>
</evidence>
<keyword evidence="5 10" id="KW-1133">Transmembrane helix</keyword>
<evidence type="ECO:0000256" key="9">
    <source>
        <dbReference type="PROSITE-ProRule" id="PRU00284"/>
    </source>
</evidence>
<dbReference type="PANTHER" id="PTHR32089">
    <property type="entry name" value="METHYL-ACCEPTING CHEMOTAXIS PROTEIN MCPB"/>
    <property type="match status" value="1"/>
</dbReference>
<dbReference type="Gene3D" id="6.10.340.10">
    <property type="match status" value="1"/>
</dbReference>
<name>A0ABU0JY58_HATLI</name>
<dbReference type="CDD" id="cd12912">
    <property type="entry name" value="PDC2_MCP_like"/>
    <property type="match status" value="1"/>
</dbReference>
<dbReference type="Gene3D" id="1.10.287.950">
    <property type="entry name" value="Methyl-accepting chemotaxis protein"/>
    <property type="match status" value="1"/>
</dbReference>
<evidence type="ECO:0000313" key="13">
    <source>
        <dbReference type="EMBL" id="MDQ0480867.1"/>
    </source>
</evidence>
<accession>A0ABU0JY58</accession>
<evidence type="ECO:0000256" key="5">
    <source>
        <dbReference type="ARBA" id="ARBA00022989"/>
    </source>
</evidence>
<keyword evidence="7 9" id="KW-0807">Transducer</keyword>
<evidence type="ECO:0000313" key="14">
    <source>
        <dbReference type="Proteomes" id="UP001224418"/>
    </source>
</evidence>
<evidence type="ECO:0000259" key="12">
    <source>
        <dbReference type="PROSITE" id="PS50885"/>
    </source>
</evidence>
<dbReference type="SUPFAM" id="SSF58104">
    <property type="entry name" value="Methyl-accepting chemotaxis protein (MCP) signaling domain"/>
    <property type="match status" value="1"/>
</dbReference>
<dbReference type="Pfam" id="PF00015">
    <property type="entry name" value="MCPsignal"/>
    <property type="match status" value="1"/>
</dbReference>
<dbReference type="Proteomes" id="UP001224418">
    <property type="component" value="Unassembled WGS sequence"/>
</dbReference>
<dbReference type="Pfam" id="PF02743">
    <property type="entry name" value="dCache_1"/>
    <property type="match status" value="1"/>
</dbReference>
<evidence type="ECO:0000256" key="2">
    <source>
        <dbReference type="ARBA" id="ARBA00022475"/>
    </source>
</evidence>
<protein>
    <submittedName>
        <fullName evidence="13">Methyl-accepting chemotaxis protein</fullName>
    </submittedName>
</protein>
<dbReference type="PANTHER" id="PTHR32089:SF112">
    <property type="entry name" value="LYSOZYME-LIKE PROTEIN-RELATED"/>
    <property type="match status" value="1"/>
</dbReference>
<evidence type="ECO:0000256" key="6">
    <source>
        <dbReference type="ARBA" id="ARBA00023136"/>
    </source>
</evidence>